<dbReference type="InterPro" id="IPR027385">
    <property type="entry name" value="Beta-barrel_OMP"/>
</dbReference>
<proteinExistence type="predicted"/>
<evidence type="ECO:0000259" key="7">
    <source>
        <dbReference type="Pfam" id="PF13505"/>
    </source>
</evidence>
<organism evidence="8 9">
    <name type="scientific">Candidatus Scatocola faecipullorum</name>
    <dbReference type="NCBI Taxonomy" id="2840917"/>
    <lineage>
        <taxon>Bacteria</taxon>
        <taxon>Pseudomonadati</taxon>
        <taxon>Pseudomonadota</taxon>
        <taxon>Alphaproteobacteria</taxon>
        <taxon>Rhodospirillales</taxon>
        <taxon>Rhodospirillaceae</taxon>
        <taxon>Rhodospirillaceae incertae sedis</taxon>
        <taxon>Candidatus Scatocola</taxon>
    </lineage>
</organism>
<dbReference type="InterPro" id="IPR051723">
    <property type="entry name" value="Bact_OM_Invasion-Related"/>
</dbReference>
<comment type="caution">
    <text evidence="8">The sequence shown here is derived from an EMBL/GenBank/DDBJ whole genome shotgun (WGS) entry which is preliminary data.</text>
</comment>
<evidence type="ECO:0000256" key="2">
    <source>
        <dbReference type="ARBA" id="ARBA00022452"/>
    </source>
</evidence>
<dbReference type="Pfam" id="PF13505">
    <property type="entry name" value="OMP_b-brl"/>
    <property type="match status" value="1"/>
</dbReference>
<name>A0A9D1M5H3_9PROT</name>
<keyword evidence="3" id="KW-0812">Transmembrane</keyword>
<evidence type="ECO:0000256" key="1">
    <source>
        <dbReference type="ARBA" id="ARBA00004571"/>
    </source>
</evidence>
<dbReference type="InterPro" id="IPR011250">
    <property type="entry name" value="OMP/PagP_B-barrel"/>
</dbReference>
<sequence>MKKLLLLAGVACVLSYSQANALEYTPYVSGKLAYSRMKNDVKIRSYDTDEVYTEKFDIKDWNYGVSVAAGVELPLCNGDAIRTELEYSYRDGAGKTKKYFDEGDIASNKMSVRNQNVMLNAYYDFNTGTKFTPYVGGGIGLAHLKASSKFAGTDGADYAAGKIKESSNNFAWNLAAGVGYEVNSNITVDLGYRYVDNGDLTKTMYTGDRFKVESEAHEILLGARFSF</sequence>
<feature type="domain" description="Outer membrane protein beta-barrel" evidence="7">
    <location>
        <begin position="7"/>
        <end position="206"/>
    </location>
</feature>
<reference evidence="8" key="2">
    <citation type="journal article" date="2021" name="PeerJ">
        <title>Extensive microbial diversity within the chicken gut microbiome revealed by metagenomics and culture.</title>
        <authorList>
            <person name="Gilroy R."/>
            <person name="Ravi A."/>
            <person name="Getino M."/>
            <person name="Pursley I."/>
            <person name="Horton D.L."/>
            <person name="Alikhan N.F."/>
            <person name="Baker D."/>
            <person name="Gharbi K."/>
            <person name="Hall N."/>
            <person name="Watson M."/>
            <person name="Adriaenssens E.M."/>
            <person name="Foster-Nyarko E."/>
            <person name="Jarju S."/>
            <person name="Secka A."/>
            <person name="Antonio M."/>
            <person name="Oren A."/>
            <person name="Chaudhuri R.R."/>
            <person name="La Ragione R."/>
            <person name="Hildebrand F."/>
            <person name="Pallen M.J."/>
        </authorList>
    </citation>
    <scope>NUCLEOTIDE SEQUENCE</scope>
    <source>
        <strain evidence="8">ChiW3-316</strain>
    </source>
</reference>
<gene>
    <name evidence="8" type="ORF">IAD20_07500</name>
</gene>
<protein>
    <submittedName>
        <fullName evidence="8">Porin family protein</fullName>
    </submittedName>
</protein>
<reference evidence="8" key="1">
    <citation type="submission" date="2020-10" db="EMBL/GenBank/DDBJ databases">
        <authorList>
            <person name="Gilroy R."/>
        </authorList>
    </citation>
    <scope>NUCLEOTIDE SEQUENCE</scope>
    <source>
        <strain evidence="8">ChiW3-316</strain>
    </source>
</reference>
<evidence type="ECO:0000313" key="9">
    <source>
        <dbReference type="Proteomes" id="UP000824107"/>
    </source>
</evidence>
<evidence type="ECO:0000256" key="4">
    <source>
        <dbReference type="ARBA" id="ARBA00022729"/>
    </source>
</evidence>
<keyword evidence="2" id="KW-1134">Transmembrane beta strand</keyword>
<dbReference type="Proteomes" id="UP000824107">
    <property type="component" value="Unassembled WGS sequence"/>
</dbReference>
<evidence type="ECO:0000256" key="3">
    <source>
        <dbReference type="ARBA" id="ARBA00022692"/>
    </source>
</evidence>
<comment type="subcellular location">
    <subcellularLocation>
        <location evidence="1">Cell outer membrane</location>
        <topology evidence="1">Multi-pass membrane protein</topology>
    </subcellularLocation>
</comment>
<dbReference type="PANTHER" id="PTHR35892">
    <property type="entry name" value="OUTER MEMBRANE PROTEIN PAGN-RELATED"/>
    <property type="match status" value="1"/>
</dbReference>
<dbReference type="AlphaFoldDB" id="A0A9D1M5H3"/>
<evidence type="ECO:0000313" key="8">
    <source>
        <dbReference type="EMBL" id="HIU53907.1"/>
    </source>
</evidence>
<dbReference type="GO" id="GO:0009279">
    <property type="term" value="C:cell outer membrane"/>
    <property type="evidence" value="ECO:0007669"/>
    <property type="project" value="UniProtKB-SubCell"/>
</dbReference>
<keyword evidence="4 6" id="KW-0732">Signal</keyword>
<dbReference type="PANTHER" id="PTHR35892:SF2">
    <property type="entry name" value="OUTER MEMBRANE PROTEIN PAGN"/>
    <property type="match status" value="1"/>
</dbReference>
<evidence type="ECO:0000256" key="6">
    <source>
        <dbReference type="SAM" id="SignalP"/>
    </source>
</evidence>
<feature type="signal peptide" evidence="6">
    <location>
        <begin position="1"/>
        <end position="21"/>
    </location>
</feature>
<feature type="chain" id="PRO_5038713140" evidence="6">
    <location>
        <begin position="22"/>
        <end position="227"/>
    </location>
</feature>
<dbReference type="EMBL" id="DVNC01000051">
    <property type="protein sequence ID" value="HIU53907.1"/>
    <property type="molecule type" value="Genomic_DNA"/>
</dbReference>
<dbReference type="SUPFAM" id="SSF56925">
    <property type="entry name" value="OMPA-like"/>
    <property type="match status" value="1"/>
</dbReference>
<keyword evidence="5" id="KW-0472">Membrane</keyword>
<dbReference type="Gene3D" id="2.40.160.20">
    <property type="match status" value="1"/>
</dbReference>
<accession>A0A9D1M5H3</accession>
<evidence type="ECO:0000256" key="5">
    <source>
        <dbReference type="ARBA" id="ARBA00023136"/>
    </source>
</evidence>